<gene>
    <name evidence="1" type="primary">ORF27699</name>
</gene>
<protein>
    <submittedName>
        <fullName evidence="1">Uncharacterized protein</fullName>
    </submittedName>
</protein>
<organism evidence="1">
    <name type="scientific">Arion vulgaris</name>
    <dbReference type="NCBI Taxonomy" id="1028688"/>
    <lineage>
        <taxon>Eukaryota</taxon>
        <taxon>Metazoa</taxon>
        <taxon>Spiralia</taxon>
        <taxon>Lophotrochozoa</taxon>
        <taxon>Mollusca</taxon>
        <taxon>Gastropoda</taxon>
        <taxon>Heterobranchia</taxon>
        <taxon>Euthyneura</taxon>
        <taxon>Panpulmonata</taxon>
        <taxon>Eupulmonata</taxon>
        <taxon>Stylommatophora</taxon>
        <taxon>Helicina</taxon>
        <taxon>Arionoidea</taxon>
        <taxon>Arionidae</taxon>
        <taxon>Arion</taxon>
    </lineage>
</organism>
<reference evidence="1" key="1">
    <citation type="submission" date="2014-12" db="EMBL/GenBank/DDBJ databases">
        <title>Insight into the proteome of Arion vulgaris.</title>
        <authorList>
            <person name="Aradska J."/>
            <person name="Bulat T."/>
            <person name="Smidak R."/>
            <person name="Sarate P."/>
            <person name="Gangsoo J."/>
            <person name="Sialana F."/>
            <person name="Bilban M."/>
            <person name="Lubec G."/>
        </authorList>
    </citation>
    <scope>NUCLEOTIDE SEQUENCE</scope>
    <source>
        <tissue evidence="1">Skin</tissue>
    </source>
</reference>
<feature type="non-terminal residue" evidence="1">
    <location>
        <position position="1"/>
    </location>
</feature>
<feature type="non-terminal residue" evidence="1">
    <location>
        <position position="139"/>
    </location>
</feature>
<dbReference type="EMBL" id="HACG01009596">
    <property type="protein sequence ID" value="CEK56461.1"/>
    <property type="molecule type" value="Transcribed_RNA"/>
</dbReference>
<sequence>TTFRLGLCVPTYQKKYPKFSGEISKFVWSNVNSSVFKILIAPWSYHIKQSTSTLDDVINLLNSDSDPKNWNLDLLFHLYWDVIHIEAQLVDFLKTFQNVRTFFIMTNGGVTLVSPASEASYFESERDLRDSSISRELYA</sequence>
<accession>A0A0B6YL20</accession>
<evidence type="ECO:0000313" key="1">
    <source>
        <dbReference type="EMBL" id="CEK56461.1"/>
    </source>
</evidence>
<proteinExistence type="predicted"/>
<name>A0A0B6YL20_9EUPU</name>
<dbReference type="AlphaFoldDB" id="A0A0B6YL20"/>